<accession>A0A0V8JEB0</accession>
<evidence type="ECO:0000313" key="3">
    <source>
        <dbReference type="Proteomes" id="UP000054099"/>
    </source>
</evidence>
<keyword evidence="3" id="KW-1185">Reference proteome</keyword>
<dbReference type="Pfam" id="PF14588">
    <property type="entry name" value="YjgF_endoribonc"/>
    <property type="match status" value="1"/>
</dbReference>
<gene>
    <name evidence="2" type="ORF">AS030_07870</name>
</gene>
<organism evidence="2 3">
    <name type="scientific">Fictibacillus enclensis</name>
    <dbReference type="NCBI Taxonomy" id="1017270"/>
    <lineage>
        <taxon>Bacteria</taxon>
        <taxon>Bacillati</taxon>
        <taxon>Bacillota</taxon>
        <taxon>Bacilli</taxon>
        <taxon>Bacillales</taxon>
        <taxon>Fictibacillaceae</taxon>
        <taxon>Fictibacillus</taxon>
    </lineage>
</organism>
<feature type="domain" description="Endoribonuclease L-PSP/chorismate mutase-like" evidence="1">
    <location>
        <begin position="7"/>
        <end position="145"/>
    </location>
</feature>
<proteinExistence type="predicted"/>
<dbReference type="PANTHER" id="PTHR43760:SF1">
    <property type="entry name" value="ENDORIBONUCLEASE L-PSP_CHORISMATE MUTASE-LIKE DOMAIN-CONTAINING PROTEIN"/>
    <property type="match status" value="1"/>
</dbReference>
<dbReference type="RefSeq" id="WP_061970232.1">
    <property type="nucleotide sequence ID" value="NZ_FMAV01000001.1"/>
</dbReference>
<dbReference type="PANTHER" id="PTHR43760">
    <property type="entry name" value="ENDORIBONUCLEASE-RELATED"/>
    <property type="match status" value="1"/>
</dbReference>
<dbReference type="SUPFAM" id="SSF55298">
    <property type="entry name" value="YjgF-like"/>
    <property type="match status" value="1"/>
</dbReference>
<dbReference type="InterPro" id="IPR035959">
    <property type="entry name" value="RutC-like_sf"/>
</dbReference>
<evidence type="ECO:0000259" key="1">
    <source>
        <dbReference type="Pfam" id="PF14588"/>
    </source>
</evidence>
<dbReference type="InterPro" id="IPR013813">
    <property type="entry name" value="Endoribo_LPSP/chorism_mut-like"/>
</dbReference>
<dbReference type="AlphaFoldDB" id="A0A0V8JEB0"/>
<reference evidence="2 3" key="1">
    <citation type="journal article" date="2014" name="Antonie Van Leeuwenhoek">
        <title>Fictibacillus enclensis sp. nov., isolated from marine sediment.</title>
        <authorList>
            <person name="Dastager S.G."/>
            <person name="Mawlankar R."/>
            <person name="Srinivasan K."/>
            <person name="Tang S.K."/>
            <person name="Lee J.C."/>
            <person name="Ramana V.V."/>
            <person name="Shouche Y.S."/>
        </authorList>
    </citation>
    <scope>NUCLEOTIDE SEQUENCE [LARGE SCALE GENOMIC DNA]</scope>
    <source>
        <strain evidence="2 3">NIO-1003</strain>
    </source>
</reference>
<name>A0A0V8JEB0_9BACL</name>
<sequence length="153" mass="16713">MANIELRLKELGIELQKAPPPGAVYVPAKTVGNLVYTSGADCRINGELMYKGKLGSDLTVEQGYKAARQTMINLLAVLKEHVGDLDRIKQVVKLLAFVNSADGFVEQPYVINGASELLEEVFGEKGKHARSAISSNELPFNTPVEIEMIVEIE</sequence>
<dbReference type="CDD" id="cd02199">
    <property type="entry name" value="YjgF_YER057c_UK114_like_1"/>
    <property type="match status" value="1"/>
</dbReference>
<dbReference type="Proteomes" id="UP000054099">
    <property type="component" value="Unassembled WGS sequence"/>
</dbReference>
<dbReference type="OrthoDB" id="9806350at2"/>
<evidence type="ECO:0000313" key="2">
    <source>
        <dbReference type="EMBL" id="KSU85411.1"/>
    </source>
</evidence>
<comment type="caution">
    <text evidence="2">The sequence shown here is derived from an EMBL/GenBank/DDBJ whole genome shotgun (WGS) entry which is preliminary data.</text>
</comment>
<protein>
    <recommendedName>
        <fullName evidence="1">Endoribonuclease L-PSP/chorismate mutase-like domain-containing protein</fullName>
    </recommendedName>
</protein>
<dbReference type="EMBL" id="LNQN01000001">
    <property type="protein sequence ID" value="KSU85411.1"/>
    <property type="molecule type" value="Genomic_DNA"/>
</dbReference>
<dbReference type="Gene3D" id="3.30.1330.40">
    <property type="entry name" value="RutC-like"/>
    <property type="match status" value="1"/>
</dbReference>